<keyword evidence="3" id="KW-0378">Hydrolase</keyword>
<dbReference type="Gene3D" id="3.10.620.30">
    <property type="match status" value="1"/>
</dbReference>
<dbReference type="GO" id="GO:0006508">
    <property type="term" value="P:proteolysis"/>
    <property type="evidence" value="ECO:0007669"/>
    <property type="project" value="UniProtKB-KW"/>
</dbReference>
<name>A0A7W7ZFW1_9BACT</name>
<feature type="compositionally biased region" description="Polar residues" evidence="1">
    <location>
        <begin position="334"/>
        <end position="343"/>
    </location>
</feature>
<evidence type="ECO:0000313" key="4">
    <source>
        <dbReference type="Proteomes" id="UP000540989"/>
    </source>
</evidence>
<gene>
    <name evidence="3" type="ORF">HDF16_003893</name>
</gene>
<keyword evidence="3" id="KW-0645">Protease</keyword>
<dbReference type="EMBL" id="JACHIP010000005">
    <property type="protein sequence ID" value="MBB5059170.1"/>
    <property type="molecule type" value="Genomic_DNA"/>
</dbReference>
<dbReference type="InterPro" id="IPR038765">
    <property type="entry name" value="Papain-like_cys_pep_sf"/>
</dbReference>
<reference evidence="3 4" key="1">
    <citation type="submission" date="2020-08" db="EMBL/GenBank/DDBJ databases">
        <title>Genomic Encyclopedia of Type Strains, Phase IV (KMG-V): Genome sequencing to study the core and pangenomes of soil and plant-associated prokaryotes.</title>
        <authorList>
            <person name="Whitman W."/>
        </authorList>
    </citation>
    <scope>NUCLEOTIDE SEQUENCE [LARGE SCALE GENOMIC DNA]</scope>
    <source>
        <strain evidence="3 4">M8UP14</strain>
    </source>
</reference>
<organism evidence="3 4">
    <name type="scientific">Granulicella aggregans</name>
    <dbReference type="NCBI Taxonomy" id="474949"/>
    <lineage>
        <taxon>Bacteria</taxon>
        <taxon>Pseudomonadati</taxon>
        <taxon>Acidobacteriota</taxon>
        <taxon>Terriglobia</taxon>
        <taxon>Terriglobales</taxon>
        <taxon>Acidobacteriaceae</taxon>
        <taxon>Granulicella</taxon>
    </lineage>
</organism>
<sequence>MNSGLLFSLDEVRLPMYYSIRHLTKFLYSNSVSESMMETRMHPRSDQNQRCLTFHLSVSPRCRVFSYRDHLANHVHHFDIPGQHGQLVIVAESLVEVQPSAPVPSFLAPGAWEELDEIVQNGDYWEMLLPSEFCEPTPLLDKLAADLNVRRRDDPLMVLHDLNERLYRYFDYVPKSTKVDSPIDVALTSRKGVCQDFAHVMITLVRSKLRIPCRYVSGYLYHGQLDTDRSANSATHAWIEALVPQLGWVGFDPTNLLVAGDRHIRTAIGRDYADVPPTHGMFRGRAGSELTVAVRVTPSEGTSSLDQELPVPEDWSTLVEKASALPDQPPPLTRHQQMAQQQQ</sequence>
<evidence type="ECO:0000256" key="1">
    <source>
        <dbReference type="SAM" id="MobiDB-lite"/>
    </source>
</evidence>
<dbReference type="Proteomes" id="UP000540989">
    <property type="component" value="Unassembled WGS sequence"/>
</dbReference>
<dbReference type="GO" id="GO:0008233">
    <property type="term" value="F:peptidase activity"/>
    <property type="evidence" value="ECO:0007669"/>
    <property type="project" value="UniProtKB-KW"/>
</dbReference>
<dbReference type="PANTHER" id="PTHR33490">
    <property type="entry name" value="BLR5614 PROTEIN-RELATED"/>
    <property type="match status" value="1"/>
</dbReference>
<keyword evidence="4" id="KW-1185">Reference proteome</keyword>
<dbReference type="SMART" id="SM00460">
    <property type="entry name" value="TGc"/>
    <property type="match status" value="1"/>
</dbReference>
<evidence type="ECO:0000313" key="3">
    <source>
        <dbReference type="EMBL" id="MBB5059170.1"/>
    </source>
</evidence>
<dbReference type="PANTHER" id="PTHR33490:SF6">
    <property type="entry name" value="SLL1049 PROTEIN"/>
    <property type="match status" value="1"/>
</dbReference>
<feature type="region of interest" description="Disordered" evidence="1">
    <location>
        <begin position="324"/>
        <end position="343"/>
    </location>
</feature>
<dbReference type="Pfam" id="PF01841">
    <property type="entry name" value="Transglut_core"/>
    <property type="match status" value="1"/>
</dbReference>
<accession>A0A7W7ZFW1</accession>
<proteinExistence type="predicted"/>
<evidence type="ECO:0000259" key="2">
    <source>
        <dbReference type="SMART" id="SM00460"/>
    </source>
</evidence>
<dbReference type="AlphaFoldDB" id="A0A7W7ZFW1"/>
<dbReference type="InterPro" id="IPR002931">
    <property type="entry name" value="Transglutaminase-like"/>
</dbReference>
<protein>
    <submittedName>
        <fullName evidence="3">Transglutaminase-like putative cysteine protease</fullName>
    </submittedName>
</protein>
<comment type="caution">
    <text evidence="3">The sequence shown here is derived from an EMBL/GenBank/DDBJ whole genome shotgun (WGS) entry which is preliminary data.</text>
</comment>
<dbReference type="SUPFAM" id="SSF54001">
    <property type="entry name" value="Cysteine proteinases"/>
    <property type="match status" value="1"/>
</dbReference>
<feature type="domain" description="Transglutaminase-like" evidence="2">
    <location>
        <begin position="186"/>
        <end position="255"/>
    </location>
</feature>
<dbReference type="Pfam" id="PF08379">
    <property type="entry name" value="Bact_transglu_N"/>
    <property type="match status" value="1"/>
</dbReference>
<dbReference type="InterPro" id="IPR013589">
    <property type="entry name" value="Bac_transglu_N"/>
</dbReference>